<dbReference type="Pfam" id="PF13399">
    <property type="entry name" value="LytR_C"/>
    <property type="match status" value="1"/>
</dbReference>
<accession>A0ABY3XSC8</accession>
<dbReference type="RefSeq" id="WP_242751512.1">
    <property type="nucleotide sequence ID" value="NZ_CP093846.1"/>
</dbReference>
<feature type="compositionally biased region" description="Basic residues" evidence="2">
    <location>
        <begin position="477"/>
        <end position="492"/>
    </location>
</feature>
<feature type="region of interest" description="Disordered" evidence="2">
    <location>
        <begin position="473"/>
        <end position="502"/>
    </location>
</feature>
<dbReference type="InterPro" id="IPR050922">
    <property type="entry name" value="LytR/CpsA/Psr_CW_biosynth"/>
</dbReference>
<organism evidence="6 7">
    <name type="scientific">Streptomyces tubbatahanensis</name>
    <dbReference type="NCBI Taxonomy" id="2923272"/>
    <lineage>
        <taxon>Bacteria</taxon>
        <taxon>Bacillati</taxon>
        <taxon>Actinomycetota</taxon>
        <taxon>Actinomycetes</taxon>
        <taxon>Kitasatosporales</taxon>
        <taxon>Streptomycetaceae</taxon>
        <taxon>Streptomyces</taxon>
    </lineage>
</organism>
<sequence>MDAQGRGHAGDVDPADQWVFNPNTGSYELRLNPVADDSPSQYGGRRTSAPRQRQSSPDEDTSTPSGASDAQGRSGSRSGSRSESAGHAGGGRAGSRASDRPGSRAARRAEAKLPAQRRARASERSSSADGGRGGGHGRRKAKRRLSKKQKALRIGGGVVGFVMVAGCVGGVYMYQRLNGNINKVDVGEENPAVKDGPVNILVIGTDARSGKGNTGYGDAGSVGHADTTFLFHVSEDRSNATALSIPRDMVTDIPKCETKGENGETKVIRGEQNVRFNTSLGQEERDPGCTWNTVEKLTGVEIDHFMMADFNAVKELSTAVGGVEVCTAKDINDPKSHLNLKAGRHTVKGEQALAFVRTRHSVGFGSDLSRIKLQQQFLSAMIRKMKSGDTLTNPSKLFKLSDAATKALTVDTGIGSVKKLMSLANDLKRVNTDNITFATVPVLDNPEDPATVILDEAKAEPLFKMVRADKSLTKTEKAKKKKKAEPKPKAKKAPVSEVDVSVRNGGGPAGAAAGTVEWLTNKGVGNATSGGNAPQSLDKTRIEYTASQEGQAVRLADMLKLPASALKKTGDTGSGSSMTLTLGKDFTTAGKPVGAPDKAPSGVEKVNAGDKNVCAK</sequence>
<evidence type="ECO:0000256" key="2">
    <source>
        <dbReference type="SAM" id="MobiDB-lite"/>
    </source>
</evidence>
<evidence type="ECO:0000259" key="4">
    <source>
        <dbReference type="Pfam" id="PF03816"/>
    </source>
</evidence>
<dbReference type="Gene3D" id="3.40.630.190">
    <property type="entry name" value="LCP protein"/>
    <property type="match status" value="1"/>
</dbReference>
<gene>
    <name evidence="6" type="ORF">MMF93_13330</name>
</gene>
<feature type="domain" description="Cell envelope-related transcriptional attenuator" evidence="4">
    <location>
        <begin position="224"/>
        <end position="387"/>
    </location>
</feature>
<feature type="compositionally biased region" description="Low complexity" evidence="2">
    <location>
        <begin position="65"/>
        <end position="86"/>
    </location>
</feature>
<keyword evidence="3" id="KW-0472">Membrane</keyword>
<feature type="transmembrane region" description="Helical" evidence="3">
    <location>
        <begin position="151"/>
        <end position="174"/>
    </location>
</feature>
<dbReference type="InterPro" id="IPR027381">
    <property type="entry name" value="LytR/CpsA/Psr_C"/>
</dbReference>
<evidence type="ECO:0000313" key="6">
    <source>
        <dbReference type="EMBL" id="UNS97372.1"/>
    </source>
</evidence>
<name>A0ABY3XSC8_9ACTN</name>
<evidence type="ECO:0000259" key="5">
    <source>
        <dbReference type="Pfam" id="PF13399"/>
    </source>
</evidence>
<dbReference type="InterPro" id="IPR004474">
    <property type="entry name" value="LytR_CpsA_psr"/>
</dbReference>
<feature type="compositionally biased region" description="Basic and acidic residues" evidence="2">
    <location>
        <begin position="97"/>
        <end position="111"/>
    </location>
</feature>
<reference evidence="6 7" key="1">
    <citation type="journal article" date="2023" name="Microbiol. Spectr.">
        <title>Synergy between Genome Mining, Metabolomics, and Bioinformatics Uncovers Antibacterial Chlorinated Carbazole Alkaloids and Their Biosynthetic Gene Cluster from Streptomyces tubbatahanensis sp. nov., a Novel Actinomycete Isolated from Sulu Sea, Philippines.</title>
        <authorList>
            <person name="Tenebro C.P."/>
            <person name="Trono D.J.V.L."/>
            <person name="Balida L.A.P."/>
            <person name="Bayog L.K.A."/>
            <person name="Bruna J.R."/>
            <person name="Sabido E.M."/>
            <person name="Caspe D.P.C."/>
            <person name="de Los Santos E.L.C."/>
            <person name="Saludes J.P."/>
            <person name="Dalisay D.S."/>
        </authorList>
    </citation>
    <scope>NUCLEOTIDE SEQUENCE [LARGE SCALE GENOMIC DNA]</scope>
    <source>
        <strain evidence="6 7">DSD3025</strain>
    </source>
</reference>
<keyword evidence="7" id="KW-1185">Reference proteome</keyword>
<dbReference type="PANTHER" id="PTHR33392:SF6">
    <property type="entry name" value="POLYISOPRENYL-TEICHOIC ACID--PEPTIDOGLYCAN TEICHOIC ACID TRANSFERASE TAGU"/>
    <property type="match status" value="1"/>
</dbReference>
<keyword evidence="3" id="KW-0812">Transmembrane</keyword>
<dbReference type="Pfam" id="PF03816">
    <property type="entry name" value="LytR_cpsA_psr"/>
    <property type="match status" value="1"/>
</dbReference>
<keyword evidence="3" id="KW-1133">Transmembrane helix</keyword>
<comment type="similarity">
    <text evidence="1">Belongs to the LytR/CpsA/Psr (LCP) family.</text>
</comment>
<feature type="compositionally biased region" description="Basic residues" evidence="2">
    <location>
        <begin position="135"/>
        <end position="149"/>
    </location>
</feature>
<proteinExistence type="inferred from homology"/>
<evidence type="ECO:0000256" key="3">
    <source>
        <dbReference type="SAM" id="Phobius"/>
    </source>
</evidence>
<dbReference type="Gene3D" id="3.30.70.2390">
    <property type="match status" value="1"/>
</dbReference>
<evidence type="ECO:0000313" key="7">
    <source>
        <dbReference type="Proteomes" id="UP001202244"/>
    </source>
</evidence>
<dbReference type="PANTHER" id="PTHR33392">
    <property type="entry name" value="POLYISOPRENYL-TEICHOIC ACID--PEPTIDOGLYCAN TEICHOIC ACID TRANSFERASE TAGU"/>
    <property type="match status" value="1"/>
</dbReference>
<feature type="region of interest" description="Disordered" evidence="2">
    <location>
        <begin position="586"/>
        <end position="616"/>
    </location>
</feature>
<evidence type="ECO:0000256" key="1">
    <source>
        <dbReference type="ARBA" id="ARBA00006068"/>
    </source>
</evidence>
<dbReference type="NCBIfam" id="TIGR00350">
    <property type="entry name" value="lytR_cpsA_psr"/>
    <property type="match status" value="1"/>
</dbReference>
<dbReference type="EMBL" id="CP093846">
    <property type="protein sequence ID" value="UNS97372.1"/>
    <property type="molecule type" value="Genomic_DNA"/>
</dbReference>
<protein>
    <submittedName>
        <fullName evidence="6">LCP family protein</fullName>
    </submittedName>
</protein>
<feature type="domain" description="LytR/CpsA/Psr regulator C-terminal" evidence="5">
    <location>
        <begin position="497"/>
        <end position="586"/>
    </location>
</feature>
<feature type="region of interest" description="Disordered" evidence="2">
    <location>
        <begin position="1"/>
        <end position="149"/>
    </location>
</feature>
<dbReference type="Proteomes" id="UP001202244">
    <property type="component" value="Chromosome"/>
</dbReference>